<dbReference type="Proteomes" id="UP000515743">
    <property type="component" value="Chromosome"/>
</dbReference>
<dbReference type="EMBL" id="CP059404">
    <property type="protein sequence ID" value="QNE88797.1"/>
    <property type="molecule type" value="Genomic_DNA"/>
</dbReference>
<dbReference type="SUPFAM" id="SSF89082">
    <property type="entry name" value="Antibiotic binding domain of TipA-like multidrug resistance regulators"/>
    <property type="match status" value="1"/>
</dbReference>
<feature type="domain" description="TipAS antibiotic-recognition" evidence="2">
    <location>
        <begin position="12"/>
        <end position="118"/>
    </location>
</feature>
<accession>A0A7G7CMI1</accession>
<dbReference type="KEGG" id="cik:H0194_06790"/>
<evidence type="ECO:0000256" key="1">
    <source>
        <dbReference type="SAM" id="MobiDB-lite"/>
    </source>
</evidence>
<evidence type="ECO:0000313" key="3">
    <source>
        <dbReference type="EMBL" id="QNE88797.1"/>
    </source>
</evidence>
<evidence type="ECO:0000313" key="4">
    <source>
        <dbReference type="Proteomes" id="UP000515743"/>
    </source>
</evidence>
<evidence type="ECO:0000259" key="2">
    <source>
        <dbReference type="Pfam" id="PF07739"/>
    </source>
</evidence>
<protein>
    <submittedName>
        <fullName evidence="3">TipAS antibiotic-recognition domain-containing protein</fullName>
    </submittedName>
</protein>
<feature type="region of interest" description="Disordered" evidence="1">
    <location>
        <begin position="1"/>
        <end position="22"/>
    </location>
</feature>
<dbReference type="InterPro" id="IPR012925">
    <property type="entry name" value="TipAS_dom"/>
</dbReference>
<keyword evidence="4" id="KW-1185">Reference proteome</keyword>
<feature type="compositionally biased region" description="Basic and acidic residues" evidence="1">
    <location>
        <begin position="9"/>
        <end position="22"/>
    </location>
</feature>
<gene>
    <name evidence="3" type="ORF">H0194_06790</name>
</gene>
<dbReference type="RefSeq" id="WP_185175187.1">
    <property type="nucleotide sequence ID" value="NZ_CP059404.1"/>
</dbReference>
<dbReference type="AlphaFoldDB" id="A0A7G7CMI1"/>
<dbReference type="Gene3D" id="1.10.490.50">
    <property type="entry name" value="Antibiotic binding domain of TipA-like multidrug resistance regulators"/>
    <property type="match status" value="1"/>
</dbReference>
<proteinExistence type="predicted"/>
<organism evidence="3 4">
    <name type="scientific">Corynebacterium incognita</name>
    <dbReference type="NCBI Taxonomy" id="2754725"/>
    <lineage>
        <taxon>Bacteria</taxon>
        <taxon>Bacillati</taxon>
        <taxon>Actinomycetota</taxon>
        <taxon>Actinomycetes</taxon>
        <taxon>Mycobacteriales</taxon>
        <taxon>Corynebacteriaceae</taxon>
        <taxon>Corynebacterium</taxon>
    </lineage>
</organism>
<reference evidence="3 4" key="1">
    <citation type="submission" date="2020-07" db="EMBL/GenBank/DDBJ databases">
        <title>Complete genome and description of Corynebacterium incognita strain Marseille-Q3630 sp. nov.</title>
        <authorList>
            <person name="Boxberger M."/>
        </authorList>
    </citation>
    <scope>NUCLEOTIDE SEQUENCE [LARGE SCALE GENOMIC DNA]</scope>
    <source>
        <strain evidence="3 4">Marseille-Q3630</strain>
    </source>
</reference>
<sequence>MKTRNHRWPGRDEAKARWGHTEEWEQSREQVARMTDEELKSVRQEHEDFASVVLKAAEAGTTPGSPEATDLVERHRTLIARWYEVSRAQQVLLARMYVDDARFGRLYRGQANYLLELVEAQASKECLDLDSLTWK</sequence>
<name>A0A7G7CMI1_9CORY</name>
<dbReference type="Pfam" id="PF07739">
    <property type="entry name" value="TipAS"/>
    <property type="match status" value="1"/>
</dbReference>
<dbReference type="InterPro" id="IPR036244">
    <property type="entry name" value="TipA-like_antibiotic-bd"/>
</dbReference>